<dbReference type="EMBL" id="DWYC01000053">
    <property type="protein sequence ID" value="HJB57144.1"/>
    <property type="molecule type" value="Genomic_DNA"/>
</dbReference>
<dbReference type="PANTHER" id="PTHR13696:SF52">
    <property type="entry name" value="PARA FAMILY PROTEIN CT_582"/>
    <property type="match status" value="1"/>
</dbReference>
<reference evidence="6" key="1">
    <citation type="journal article" date="2021" name="PeerJ">
        <title>Extensive microbial diversity within the chicken gut microbiome revealed by metagenomics and culture.</title>
        <authorList>
            <person name="Gilroy R."/>
            <person name="Ravi A."/>
            <person name="Getino M."/>
            <person name="Pursley I."/>
            <person name="Horton D.L."/>
            <person name="Alikhan N.F."/>
            <person name="Baker D."/>
            <person name="Gharbi K."/>
            <person name="Hall N."/>
            <person name="Watson M."/>
            <person name="Adriaenssens E.M."/>
            <person name="Foster-Nyarko E."/>
            <person name="Jarju S."/>
            <person name="Secka A."/>
            <person name="Antonio M."/>
            <person name="Oren A."/>
            <person name="Chaudhuri R.R."/>
            <person name="La Ragione R."/>
            <person name="Hildebrand F."/>
            <person name="Pallen M.J."/>
        </authorList>
    </citation>
    <scope>NUCLEOTIDE SEQUENCE</scope>
    <source>
        <strain evidence="6">CHK189-11263</strain>
    </source>
</reference>
<evidence type="ECO:0000256" key="3">
    <source>
        <dbReference type="ARBA" id="ARBA00062323"/>
    </source>
</evidence>
<evidence type="ECO:0000259" key="5">
    <source>
        <dbReference type="Pfam" id="PF13614"/>
    </source>
</evidence>
<dbReference type="InterPro" id="IPR027417">
    <property type="entry name" value="P-loop_NTPase"/>
</dbReference>
<comment type="caution">
    <text evidence="6">The sequence shown here is derived from an EMBL/GenBank/DDBJ whole genome shotgun (WGS) entry which is preliminary data.</text>
</comment>
<dbReference type="AlphaFoldDB" id="A0A9D2MBY1"/>
<evidence type="ECO:0000256" key="2">
    <source>
        <dbReference type="ARBA" id="ARBA00049360"/>
    </source>
</evidence>
<dbReference type="InterPro" id="IPR025669">
    <property type="entry name" value="AAA_dom"/>
</dbReference>
<dbReference type="Pfam" id="PF13614">
    <property type="entry name" value="AAA_31"/>
    <property type="match status" value="1"/>
</dbReference>
<accession>A0A9D2MBY1</accession>
<dbReference type="Gene3D" id="3.40.50.300">
    <property type="entry name" value="P-loop containing nucleotide triphosphate hydrolases"/>
    <property type="match status" value="1"/>
</dbReference>
<dbReference type="Proteomes" id="UP000824208">
    <property type="component" value="Unassembled WGS sequence"/>
</dbReference>
<dbReference type="InterPro" id="IPR050678">
    <property type="entry name" value="DNA_Partitioning_ATPase"/>
</dbReference>
<evidence type="ECO:0000256" key="1">
    <source>
        <dbReference type="ARBA" id="ARBA00006976"/>
    </source>
</evidence>
<gene>
    <name evidence="6" type="ORF">H9714_06295</name>
</gene>
<evidence type="ECO:0000313" key="6">
    <source>
        <dbReference type="EMBL" id="HJB57144.1"/>
    </source>
</evidence>
<dbReference type="PIRSF" id="PIRSF009320">
    <property type="entry name" value="Nuc_binding_HP_1000"/>
    <property type="match status" value="1"/>
</dbReference>
<evidence type="ECO:0000256" key="4">
    <source>
        <dbReference type="ARBA" id="ARBA00071824"/>
    </source>
</evidence>
<dbReference type="PANTHER" id="PTHR13696">
    <property type="entry name" value="P-LOOP CONTAINING NUCLEOSIDE TRIPHOSPHATE HYDROLASE"/>
    <property type="match status" value="1"/>
</dbReference>
<organism evidence="6 7">
    <name type="scientific">Candidatus Flavonifractor intestinipullorum</name>
    <dbReference type="NCBI Taxonomy" id="2838587"/>
    <lineage>
        <taxon>Bacteria</taxon>
        <taxon>Bacillati</taxon>
        <taxon>Bacillota</taxon>
        <taxon>Clostridia</taxon>
        <taxon>Eubacteriales</taxon>
        <taxon>Oscillospiraceae</taxon>
        <taxon>Flavonifractor</taxon>
    </lineage>
</organism>
<proteinExistence type="inferred from homology"/>
<protein>
    <recommendedName>
        <fullName evidence="4">Sporulation initiation inhibitor protein Soj</fullName>
    </recommendedName>
</protein>
<comment type="subunit">
    <text evidence="3">Dimerizes in the presence of ATP but not ADP; ATP-binding is required for double-stranded (ds)DNA-binding. Interacts with DnaA.</text>
</comment>
<sequence length="258" mass="27903">MAKTIAIVNQKGGVGKTTTCVNLAAALQTLGQRVLVCDFDPQANTTSGFGVDKVSSSPNIYDVLINGADPDKAICATRYADVIPSNKALAGATIEMIGLDHREYRLRDALAQVAGQYDFIFIDCPPSLELLTLNALCAADTIMVPVQCEYYALEGLSDLLSTVRIVKRALNPHISMEGVVLTMYDGRTNLSLQVAEEVKRHFPGQVYATVIPRNVRLSEAPSHGKPVMAYDSLSRGAEAYEALAREVLEQNGVSIRKD</sequence>
<evidence type="ECO:0000313" key="7">
    <source>
        <dbReference type="Proteomes" id="UP000824208"/>
    </source>
</evidence>
<dbReference type="CDD" id="cd02042">
    <property type="entry name" value="ParAB_family"/>
    <property type="match status" value="1"/>
</dbReference>
<feature type="domain" description="AAA" evidence="5">
    <location>
        <begin position="2"/>
        <end position="175"/>
    </location>
</feature>
<name>A0A9D2MBY1_9FIRM</name>
<comment type="catalytic activity">
    <reaction evidence="2">
        <text>ATP + H2O = ADP + phosphate + H(+)</text>
        <dbReference type="Rhea" id="RHEA:13065"/>
        <dbReference type="ChEBI" id="CHEBI:15377"/>
        <dbReference type="ChEBI" id="CHEBI:15378"/>
        <dbReference type="ChEBI" id="CHEBI:30616"/>
        <dbReference type="ChEBI" id="CHEBI:43474"/>
        <dbReference type="ChEBI" id="CHEBI:456216"/>
    </reaction>
</comment>
<dbReference type="SUPFAM" id="SSF52540">
    <property type="entry name" value="P-loop containing nucleoside triphosphate hydrolases"/>
    <property type="match status" value="1"/>
</dbReference>
<comment type="similarity">
    <text evidence="1">Belongs to the ParA family.</text>
</comment>
<dbReference type="FunFam" id="3.40.50.300:FF:000285">
    <property type="entry name" value="Sporulation initiation inhibitor Soj"/>
    <property type="match status" value="1"/>
</dbReference>
<reference evidence="6" key="2">
    <citation type="submission" date="2021-04" db="EMBL/GenBank/DDBJ databases">
        <authorList>
            <person name="Gilroy R."/>
        </authorList>
    </citation>
    <scope>NUCLEOTIDE SEQUENCE</scope>
    <source>
        <strain evidence="6">CHK189-11263</strain>
    </source>
</reference>